<dbReference type="OMA" id="YLKGGDI"/>
<reference evidence="4" key="1">
    <citation type="journal article" date="2017" name="Nat. Ecol. Evol.">
        <title>Genome expansion and lineage-specific genetic innovations in the forest pathogenic fungi Armillaria.</title>
        <authorList>
            <person name="Sipos G."/>
            <person name="Prasanna A.N."/>
            <person name="Walter M.C."/>
            <person name="O'Connor E."/>
            <person name="Balint B."/>
            <person name="Krizsan K."/>
            <person name="Kiss B."/>
            <person name="Hess J."/>
            <person name="Varga T."/>
            <person name="Slot J."/>
            <person name="Riley R."/>
            <person name="Boka B."/>
            <person name="Rigling D."/>
            <person name="Barry K."/>
            <person name="Lee J."/>
            <person name="Mihaltcheva S."/>
            <person name="LaButti K."/>
            <person name="Lipzen A."/>
            <person name="Waldron R."/>
            <person name="Moloney N.M."/>
            <person name="Sperisen C."/>
            <person name="Kredics L."/>
            <person name="Vagvoelgyi C."/>
            <person name="Patrignani A."/>
            <person name="Fitzpatrick D."/>
            <person name="Nagy I."/>
            <person name="Doyle S."/>
            <person name="Anderson J.B."/>
            <person name="Grigoriev I.V."/>
            <person name="Gueldener U."/>
            <person name="Muensterkoetter M."/>
            <person name="Nagy L.G."/>
        </authorList>
    </citation>
    <scope>NUCLEOTIDE SEQUENCE [LARGE SCALE GENOMIC DNA]</scope>
    <source>
        <strain evidence="4">C18/9</strain>
    </source>
</reference>
<feature type="compositionally biased region" description="Basic and acidic residues" evidence="1">
    <location>
        <begin position="247"/>
        <end position="260"/>
    </location>
</feature>
<evidence type="ECO:0000259" key="2">
    <source>
        <dbReference type="PROSITE" id="PS50097"/>
    </source>
</evidence>
<accession>A0A284QND8</accession>
<dbReference type="InterPro" id="IPR000210">
    <property type="entry name" value="BTB/POZ_dom"/>
</dbReference>
<dbReference type="EMBL" id="FUEG01000001">
    <property type="protein sequence ID" value="SJK97977.1"/>
    <property type="molecule type" value="Genomic_DNA"/>
</dbReference>
<dbReference type="Proteomes" id="UP000219338">
    <property type="component" value="Unassembled WGS sequence"/>
</dbReference>
<dbReference type="STRING" id="47428.A0A284QND8"/>
<feature type="domain" description="BTB" evidence="2">
    <location>
        <begin position="22"/>
        <end position="96"/>
    </location>
</feature>
<dbReference type="PROSITE" id="PS50097">
    <property type="entry name" value="BTB"/>
    <property type="match status" value="1"/>
</dbReference>
<evidence type="ECO:0000256" key="1">
    <source>
        <dbReference type="SAM" id="MobiDB-lite"/>
    </source>
</evidence>
<protein>
    <recommendedName>
        <fullName evidence="2">BTB domain-containing protein</fullName>
    </recommendedName>
</protein>
<evidence type="ECO:0000313" key="3">
    <source>
        <dbReference type="EMBL" id="SJK97977.1"/>
    </source>
</evidence>
<gene>
    <name evidence="3" type="ORF">ARMOST_01233</name>
</gene>
<proteinExistence type="predicted"/>
<dbReference type="InterPro" id="IPR011333">
    <property type="entry name" value="SKP1/BTB/POZ_sf"/>
</dbReference>
<name>A0A284QND8_ARMOS</name>
<dbReference type="SUPFAM" id="SSF54695">
    <property type="entry name" value="POZ domain"/>
    <property type="match status" value="1"/>
</dbReference>
<dbReference type="Gene3D" id="3.30.710.10">
    <property type="entry name" value="Potassium Channel Kv1.1, Chain A"/>
    <property type="match status" value="1"/>
</dbReference>
<dbReference type="AlphaFoldDB" id="A0A284QND8"/>
<keyword evidence="4" id="KW-1185">Reference proteome</keyword>
<dbReference type="Pfam" id="PF00651">
    <property type="entry name" value="BTB"/>
    <property type="match status" value="1"/>
</dbReference>
<feature type="region of interest" description="Disordered" evidence="1">
    <location>
        <begin position="226"/>
        <end position="265"/>
    </location>
</feature>
<sequence length="301" mass="34213">MSRPSSKLTGITKHEAYYLKGGDIYFLVDECMFKVHRYFFERESSKFRQMFSGPTPPGKEPEGSSPTSALKLSDITAEDFAHFVWVFYNPKHSLYDASMAVWVAILRFAYDWSFPEVKALAIRELERKTINLVDRIILYQEYKVDPSLLVPLYAKLCSRDEPLSTEESVRLGVETVVRIFQARERLRSSSLDGLKRPLSNNVDQANVMQVVEEVWGGDMNCASGGWDRSRVPRRRGRQMDLRTAGSIHDDLDRPLPKTQDDDADADVVLPPVDSSTLTKKLSVRVKGLLSSRRRKDSTAGV</sequence>
<dbReference type="OrthoDB" id="9997739at2759"/>
<organism evidence="3 4">
    <name type="scientific">Armillaria ostoyae</name>
    <name type="common">Armillaria root rot fungus</name>
    <dbReference type="NCBI Taxonomy" id="47428"/>
    <lineage>
        <taxon>Eukaryota</taxon>
        <taxon>Fungi</taxon>
        <taxon>Dikarya</taxon>
        <taxon>Basidiomycota</taxon>
        <taxon>Agaricomycotina</taxon>
        <taxon>Agaricomycetes</taxon>
        <taxon>Agaricomycetidae</taxon>
        <taxon>Agaricales</taxon>
        <taxon>Marasmiineae</taxon>
        <taxon>Physalacriaceae</taxon>
        <taxon>Armillaria</taxon>
    </lineage>
</organism>
<evidence type="ECO:0000313" key="4">
    <source>
        <dbReference type="Proteomes" id="UP000219338"/>
    </source>
</evidence>